<dbReference type="HOGENOM" id="CLU_2583892_0_0_4"/>
<name>Q47E49_DECAR</name>
<organism evidence="1">
    <name type="scientific">Dechloromonas aromatica (strain RCB)</name>
    <dbReference type="NCBI Taxonomy" id="159087"/>
    <lineage>
        <taxon>Bacteria</taxon>
        <taxon>Pseudomonadati</taxon>
        <taxon>Pseudomonadota</taxon>
        <taxon>Betaproteobacteria</taxon>
        <taxon>Rhodocyclales</taxon>
        <taxon>Azonexaceae</taxon>
        <taxon>Dechloromonas</taxon>
    </lineage>
</organism>
<evidence type="ECO:0000313" key="1">
    <source>
        <dbReference type="EMBL" id="AAZ46882.1"/>
    </source>
</evidence>
<protein>
    <submittedName>
        <fullName evidence="1">Uncharacterized protein</fullName>
    </submittedName>
</protein>
<dbReference type="EMBL" id="CP000089">
    <property type="protein sequence ID" value="AAZ46882.1"/>
    <property type="molecule type" value="Genomic_DNA"/>
</dbReference>
<gene>
    <name evidence="1" type="ordered locus">Daro_2142</name>
</gene>
<proteinExistence type="predicted"/>
<dbReference type="KEGG" id="dar:Daro_2142"/>
<dbReference type="AlphaFoldDB" id="Q47E49"/>
<sequence>MVSHTPDCPEITDPGSAKIPVIAEVVVALHPPGVCPGIFIDIRFDPFLFTFIVKRVVRFMGVMDRIFGLGSVGVYGLMTR</sequence>
<reference evidence="1" key="1">
    <citation type="submission" date="2005-08" db="EMBL/GenBank/DDBJ databases">
        <title>Complete sequence of Dechloromonas aromatica RCB.</title>
        <authorList>
            <person name="Salinero K.K."/>
            <person name="Copeland A."/>
            <person name="Lucas S."/>
            <person name="Lapidus A."/>
            <person name="Barry K."/>
            <person name="Detter J.C."/>
            <person name="Glavina T."/>
            <person name="Hammon N."/>
            <person name="Israni S."/>
            <person name="Pitluck S."/>
            <person name="Di Bartolo G."/>
            <person name="Trong S."/>
            <person name="Schmutz J."/>
            <person name="Larimer F."/>
            <person name="Land M."/>
            <person name="Ivanova N."/>
            <person name="Richardson P."/>
        </authorList>
    </citation>
    <scope>NUCLEOTIDE SEQUENCE</scope>
    <source>
        <strain evidence="1">RCB</strain>
    </source>
</reference>
<accession>Q47E49</accession>